<evidence type="ECO:0000256" key="2">
    <source>
        <dbReference type="ARBA" id="ARBA00022723"/>
    </source>
</evidence>
<dbReference type="GO" id="GO:0046872">
    <property type="term" value="F:metal ion binding"/>
    <property type="evidence" value="ECO:0007669"/>
    <property type="project" value="UniProtKB-KW"/>
</dbReference>
<dbReference type="EMBL" id="NPIA01000001">
    <property type="protein sequence ID" value="OZM58194.1"/>
    <property type="molecule type" value="Genomic_DNA"/>
</dbReference>
<evidence type="ECO:0000313" key="12">
    <source>
        <dbReference type="EMBL" id="OZM58194.1"/>
    </source>
</evidence>
<feature type="transmembrane region" description="Helical" evidence="9">
    <location>
        <begin position="286"/>
        <end position="304"/>
    </location>
</feature>
<feature type="binding site" evidence="7">
    <location>
        <position position="356"/>
    </location>
    <ligand>
        <name>Zn(2+)</name>
        <dbReference type="ChEBI" id="CHEBI:29105"/>
        <note>catalytic</note>
    </ligand>
</feature>
<dbReference type="PANTHER" id="PTHR10120">
    <property type="entry name" value="CAAX PRENYL PROTEASE 1"/>
    <property type="match status" value="1"/>
</dbReference>
<sequence>MKKFLVILLSCYFVYGLAVSIYIFYGSDSSLPVVYKGSAADPELFMTDRELELSQEFSQIKNIIYFLRIPLEWGAYLAILIFGLSNAFEKWAKKRKFFIVQTAIFVFFISLFVRIIYLPIDIYSYKVSVAYGVATQSMASWFKDVAITFLVNLIVMTIVIATIVFLLKKAKQKWWVYTWLLSIPFTVFFMYFQPVIIAPLFNDFYELQNKELQSEILELANEAGIPAERVYEVNMSEKTNAMNAYVTGIGSNLRIVLWDTTLEKLEKDEVLFIMAHEIGHYVKNHLLLSLLGSIASTFFGLYVSNRLLQWSLNKWGENLKIHSQASFAIIPALLLIFSLLTFVSTPVSNVISRYHELEADRFAIEMTKDPDAAIGSFQALTKAGLSDVNPPTVVKWLRYTHPTMLERLIFLESFRNNSQ</sequence>
<feature type="transmembrane region" description="Helical" evidence="9">
    <location>
        <begin position="174"/>
        <end position="192"/>
    </location>
</feature>
<dbReference type="FunFam" id="3.30.2010.10:FF:000010">
    <property type="entry name" value="M48 family peptidase"/>
    <property type="match status" value="1"/>
</dbReference>
<evidence type="ECO:0000256" key="5">
    <source>
        <dbReference type="ARBA" id="ARBA00023049"/>
    </source>
</evidence>
<dbReference type="RefSeq" id="WP_094920682.1">
    <property type="nucleotide sequence ID" value="NZ_NPIA01000001.1"/>
</dbReference>
<keyword evidence="4 7" id="KW-0862">Zinc</keyword>
<accession>A0A263BWV8</accession>
<dbReference type="AlphaFoldDB" id="A0A263BWV8"/>
<reference evidence="13" key="1">
    <citation type="submission" date="2017-08" db="EMBL/GenBank/DDBJ databases">
        <authorList>
            <person name="Huang Z."/>
        </authorList>
    </citation>
    <scope>NUCLEOTIDE SEQUENCE [LARGE SCALE GENOMIC DNA]</scope>
    <source>
        <strain evidence="13">SA5d-4</strain>
    </source>
</reference>
<comment type="similarity">
    <text evidence="8">Belongs to the peptidase M48 family.</text>
</comment>
<feature type="active site" evidence="6">
    <location>
        <position position="277"/>
    </location>
</feature>
<feature type="transmembrane region" description="Helical" evidence="9">
    <location>
        <begin position="325"/>
        <end position="343"/>
    </location>
</feature>
<keyword evidence="9" id="KW-0812">Transmembrane</keyword>
<evidence type="ECO:0000259" key="11">
    <source>
        <dbReference type="Pfam" id="PF16491"/>
    </source>
</evidence>
<keyword evidence="9" id="KW-1133">Transmembrane helix</keyword>
<dbReference type="GO" id="GO:0004222">
    <property type="term" value="F:metalloendopeptidase activity"/>
    <property type="evidence" value="ECO:0007669"/>
    <property type="project" value="InterPro"/>
</dbReference>
<keyword evidence="13" id="KW-1185">Reference proteome</keyword>
<feature type="binding site" evidence="7">
    <location>
        <position position="276"/>
    </location>
    <ligand>
        <name>Zn(2+)</name>
        <dbReference type="ChEBI" id="CHEBI:29105"/>
        <note>catalytic</note>
    </ligand>
</feature>
<feature type="domain" description="CAAX prenyl protease 1 N-terminal" evidence="11">
    <location>
        <begin position="46"/>
        <end position="202"/>
    </location>
</feature>
<keyword evidence="9" id="KW-0472">Membrane</keyword>
<comment type="cofactor">
    <cofactor evidence="7 8">
        <name>Zn(2+)</name>
        <dbReference type="ChEBI" id="CHEBI:29105"/>
    </cofactor>
    <text evidence="7 8">Binds 1 zinc ion per subunit.</text>
</comment>
<keyword evidence="1 8" id="KW-0645">Protease</keyword>
<dbReference type="GO" id="GO:0071586">
    <property type="term" value="P:CAAX-box protein processing"/>
    <property type="evidence" value="ECO:0007669"/>
    <property type="project" value="InterPro"/>
</dbReference>
<dbReference type="Gene3D" id="3.30.2010.10">
    <property type="entry name" value="Metalloproteases ('zincins'), catalytic domain"/>
    <property type="match status" value="1"/>
</dbReference>
<feature type="active site" description="Proton donor" evidence="6">
    <location>
        <position position="360"/>
    </location>
</feature>
<feature type="transmembrane region" description="Helical" evidence="9">
    <location>
        <begin position="5"/>
        <end position="25"/>
    </location>
</feature>
<dbReference type="Pfam" id="PF01435">
    <property type="entry name" value="Peptidase_M48"/>
    <property type="match status" value="1"/>
</dbReference>
<keyword evidence="2 7" id="KW-0479">Metal-binding</keyword>
<protein>
    <submittedName>
        <fullName evidence="12">Peptidase M48</fullName>
    </submittedName>
</protein>
<dbReference type="Proteomes" id="UP000217083">
    <property type="component" value="Unassembled WGS sequence"/>
</dbReference>
<reference evidence="12 13" key="2">
    <citation type="submission" date="2017-09" db="EMBL/GenBank/DDBJ databases">
        <title>Bacillus patelloidae sp. nov., isolated from the intestinal tract of a marine limpet.</title>
        <authorList>
            <person name="Liu R."/>
            <person name="Dong C."/>
            <person name="Shao Z."/>
        </authorList>
    </citation>
    <scope>NUCLEOTIDE SEQUENCE [LARGE SCALE GENOMIC DNA]</scope>
    <source>
        <strain evidence="12 13">SA5d-4</strain>
    </source>
</reference>
<evidence type="ECO:0000256" key="9">
    <source>
        <dbReference type="SAM" id="Phobius"/>
    </source>
</evidence>
<keyword evidence="3 8" id="KW-0378">Hydrolase</keyword>
<evidence type="ECO:0000256" key="3">
    <source>
        <dbReference type="ARBA" id="ARBA00022801"/>
    </source>
</evidence>
<feature type="transmembrane region" description="Helical" evidence="9">
    <location>
        <begin position="63"/>
        <end position="85"/>
    </location>
</feature>
<feature type="transmembrane region" description="Helical" evidence="9">
    <location>
        <begin position="145"/>
        <end position="167"/>
    </location>
</feature>
<evidence type="ECO:0000259" key="10">
    <source>
        <dbReference type="Pfam" id="PF01435"/>
    </source>
</evidence>
<feature type="binding site" evidence="7">
    <location>
        <position position="280"/>
    </location>
    <ligand>
        <name>Zn(2+)</name>
        <dbReference type="ChEBI" id="CHEBI:29105"/>
        <note>catalytic</note>
    </ligand>
</feature>
<dbReference type="InterPro" id="IPR032456">
    <property type="entry name" value="Peptidase_M48_N"/>
</dbReference>
<dbReference type="InterPro" id="IPR027057">
    <property type="entry name" value="CAXX_Prtase_1"/>
</dbReference>
<evidence type="ECO:0000256" key="1">
    <source>
        <dbReference type="ARBA" id="ARBA00022670"/>
    </source>
</evidence>
<dbReference type="InterPro" id="IPR001915">
    <property type="entry name" value="Peptidase_M48"/>
</dbReference>
<evidence type="ECO:0000256" key="4">
    <source>
        <dbReference type="ARBA" id="ARBA00022833"/>
    </source>
</evidence>
<evidence type="ECO:0000256" key="8">
    <source>
        <dbReference type="RuleBase" id="RU003983"/>
    </source>
</evidence>
<evidence type="ECO:0000313" key="13">
    <source>
        <dbReference type="Proteomes" id="UP000217083"/>
    </source>
</evidence>
<evidence type="ECO:0000256" key="6">
    <source>
        <dbReference type="PIRSR" id="PIRSR627057-1"/>
    </source>
</evidence>
<dbReference type="Pfam" id="PF16491">
    <property type="entry name" value="Peptidase_M48_N"/>
    <property type="match status" value="1"/>
</dbReference>
<evidence type="ECO:0000256" key="7">
    <source>
        <dbReference type="PIRSR" id="PIRSR627057-2"/>
    </source>
</evidence>
<gene>
    <name evidence="12" type="ORF">CIB95_01055</name>
</gene>
<feature type="domain" description="Peptidase M48" evidence="10">
    <location>
        <begin position="207"/>
        <end position="412"/>
    </location>
</feature>
<dbReference type="CDD" id="cd07343">
    <property type="entry name" value="M48A_Zmpste24p_like"/>
    <property type="match status" value="1"/>
</dbReference>
<feature type="transmembrane region" description="Helical" evidence="9">
    <location>
        <begin position="97"/>
        <end position="117"/>
    </location>
</feature>
<keyword evidence="5 8" id="KW-0482">Metalloprotease</keyword>
<proteinExistence type="inferred from homology"/>
<organism evidence="12 13">
    <name type="scientific">Lottiidibacillus patelloidae</name>
    <dbReference type="NCBI Taxonomy" id="2670334"/>
    <lineage>
        <taxon>Bacteria</taxon>
        <taxon>Bacillati</taxon>
        <taxon>Bacillota</taxon>
        <taxon>Bacilli</taxon>
        <taxon>Bacillales</taxon>
        <taxon>Bacillaceae</taxon>
        <taxon>Lottiidibacillus</taxon>
    </lineage>
</organism>
<comment type="caution">
    <text evidence="12">The sequence shown here is derived from an EMBL/GenBank/DDBJ whole genome shotgun (WGS) entry which is preliminary data.</text>
</comment>
<name>A0A263BWV8_9BACI</name>